<dbReference type="AlphaFoldDB" id="A0A8J7UK20"/>
<organism evidence="2 3">
    <name type="scientific">Tianweitania sediminis</name>
    <dbReference type="NCBI Taxonomy" id="1502156"/>
    <lineage>
        <taxon>Bacteria</taxon>
        <taxon>Pseudomonadati</taxon>
        <taxon>Pseudomonadota</taxon>
        <taxon>Alphaproteobacteria</taxon>
        <taxon>Hyphomicrobiales</taxon>
        <taxon>Phyllobacteriaceae</taxon>
        <taxon>Tianweitania</taxon>
    </lineage>
</organism>
<dbReference type="Proteomes" id="UP000666240">
    <property type="component" value="Unassembled WGS sequence"/>
</dbReference>
<comment type="caution">
    <text evidence="2">The sequence shown here is derived from an EMBL/GenBank/DDBJ whole genome shotgun (WGS) entry which is preliminary data.</text>
</comment>
<evidence type="ECO:0000313" key="3">
    <source>
        <dbReference type="Proteomes" id="UP000666240"/>
    </source>
</evidence>
<dbReference type="GO" id="GO:0006281">
    <property type="term" value="P:DNA repair"/>
    <property type="evidence" value="ECO:0007669"/>
    <property type="project" value="InterPro"/>
</dbReference>
<proteinExistence type="predicted"/>
<dbReference type="Gene3D" id="3.30.1330.70">
    <property type="entry name" value="Holliday junction resolvase RusA"/>
    <property type="match status" value="1"/>
</dbReference>
<sequence>MTIATILPRDGSSAPGVRPPVASGARPPFAGTAADSVNRDSTGAGVLADLPAPVTFTCPVPPSVNAMFKNTKHGRAKTQAYEDWRLMAAAAIRRQGVPKIKGHVVINMAFEIDLVRADADNRLKAMNDLLVDLGIIQDDSLIPAGLFSKLPPTNRSAHIQIWPVVANSDQTITATFHATHNGAGGAWIIEAPSHTYGDYNEHV</sequence>
<reference evidence="2" key="1">
    <citation type="submission" date="2021-03" db="EMBL/GenBank/DDBJ databases">
        <title>Genome sequencing and assembly of Tianweitania sediminis.</title>
        <authorList>
            <person name="Chhetri G."/>
        </authorList>
    </citation>
    <scope>NUCLEOTIDE SEQUENCE</scope>
    <source>
        <strain evidence="2">Z8</strain>
    </source>
</reference>
<feature type="region of interest" description="Disordered" evidence="1">
    <location>
        <begin position="1"/>
        <end position="37"/>
    </location>
</feature>
<evidence type="ECO:0000313" key="2">
    <source>
        <dbReference type="EMBL" id="MBP0440658.1"/>
    </source>
</evidence>
<dbReference type="EMBL" id="JAGIYY010000008">
    <property type="protein sequence ID" value="MBP0440658.1"/>
    <property type="molecule type" value="Genomic_DNA"/>
</dbReference>
<name>A0A8J7UK20_9HYPH</name>
<dbReference type="GO" id="GO:0000287">
    <property type="term" value="F:magnesium ion binding"/>
    <property type="evidence" value="ECO:0007669"/>
    <property type="project" value="InterPro"/>
</dbReference>
<dbReference type="Pfam" id="PF05866">
    <property type="entry name" value="RusA"/>
    <property type="match status" value="1"/>
</dbReference>
<dbReference type="EC" id="3.1.22.4" evidence="2"/>
<keyword evidence="2" id="KW-0378">Hydrolase</keyword>
<dbReference type="InterPro" id="IPR008822">
    <property type="entry name" value="Endonuclease_RusA-like"/>
</dbReference>
<keyword evidence="3" id="KW-1185">Reference proteome</keyword>
<dbReference type="RefSeq" id="WP_209336677.1">
    <property type="nucleotide sequence ID" value="NZ_JAGIYY010000008.1"/>
</dbReference>
<gene>
    <name evidence="2" type="ORF">J5Y06_18570</name>
</gene>
<dbReference type="GO" id="GO:0006310">
    <property type="term" value="P:DNA recombination"/>
    <property type="evidence" value="ECO:0007669"/>
    <property type="project" value="InterPro"/>
</dbReference>
<protein>
    <submittedName>
        <fullName evidence="2">RusA family crossover junction endodeoxyribonuclease</fullName>
        <ecNumber evidence="2">3.1.22.4</ecNumber>
    </submittedName>
</protein>
<dbReference type="GO" id="GO:0016787">
    <property type="term" value="F:hydrolase activity"/>
    <property type="evidence" value="ECO:0007669"/>
    <property type="project" value="UniProtKB-KW"/>
</dbReference>
<dbReference type="InterPro" id="IPR036614">
    <property type="entry name" value="RusA-like_sf"/>
</dbReference>
<evidence type="ECO:0000256" key="1">
    <source>
        <dbReference type="SAM" id="MobiDB-lite"/>
    </source>
</evidence>
<accession>A0A8J7UK20</accession>
<dbReference type="SUPFAM" id="SSF103084">
    <property type="entry name" value="Holliday junction resolvase RusA"/>
    <property type="match status" value="1"/>
</dbReference>